<dbReference type="SUPFAM" id="SSF53448">
    <property type="entry name" value="Nucleotide-diphospho-sugar transferases"/>
    <property type="match status" value="1"/>
</dbReference>
<feature type="domain" description="Glycosyltransferase 2-like" evidence="1">
    <location>
        <begin position="339"/>
        <end position="498"/>
    </location>
</feature>
<dbReference type="InterPro" id="IPR029044">
    <property type="entry name" value="Nucleotide-diphossugar_trans"/>
</dbReference>
<dbReference type="EMBL" id="AP013066">
    <property type="protein sequence ID" value="BAN36203.1"/>
    <property type="molecule type" value="Genomic_DNA"/>
</dbReference>
<dbReference type="PANTHER" id="PTHR22916:SF3">
    <property type="entry name" value="UDP-GLCNAC:BETAGAL BETA-1,3-N-ACETYLGLUCOSAMINYLTRANSFERASE-LIKE PROTEIN 1"/>
    <property type="match status" value="1"/>
</dbReference>
<keyword evidence="4" id="KW-1185">Reference proteome</keyword>
<dbReference type="InterPro" id="IPR055259">
    <property type="entry name" value="YkvP/CgeB_Glyco_trans-like"/>
</dbReference>
<dbReference type="CDD" id="cd00761">
    <property type="entry name" value="Glyco_tranf_GTA_type"/>
    <property type="match status" value="1"/>
</dbReference>
<evidence type="ECO:0000313" key="4">
    <source>
        <dbReference type="Proteomes" id="UP000015559"/>
    </source>
</evidence>
<keyword evidence="3" id="KW-0808">Transferase</keyword>
<dbReference type="Proteomes" id="UP000015559">
    <property type="component" value="Chromosome"/>
</dbReference>
<dbReference type="eggNOG" id="COG1216">
    <property type="taxonomic scope" value="Bacteria"/>
</dbReference>
<reference evidence="3 4" key="1">
    <citation type="journal article" date="2012" name="Appl. Environ. Microbiol.">
        <title>Draft genome sequence of a psychrotolerant sulfur-oxidizing bacterium, Sulfuricella denitrificans skB26, and proteomic insights into cold adaptation.</title>
        <authorList>
            <person name="Watanabe T."/>
            <person name="Kojima H."/>
            <person name="Fukui M."/>
        </authorList>
    </citation>
    <scope>NUCLEOTIDE SEQUENCE [LARGE SCALE GENOMIC DNA]</scope>
    <source>
        <strain evidence="4">skB26</strain>
    </source>
</reference>
<dbReference type="Pfam" id="PF13524">
    <property type="entry name" value="Glyco_trans_1_2"/>
    <property type="match status" value="1"/>
</dbReference>
<dbReference type="KEGG" id="sdr:SCD_n02395"/>
<proteinExistence type="predicted"/>
<organism evidence="3 4">
    <name type="scientific">Sulfuricella denitrificans (strain DSM 22764 / NBRC 105220 / skB26)</name>
    <dbReference type="NCBI Taxonomy" id="1163617"/>
    <lineage>
        <taxon>Bacteria</taxon>
        <taxon>Pseudomonadati</taxon>
        <taxon>Pseudomonadota</taxon>
        <taxon>Betaproteobacteria</taxon>
        <taxon>Nitrosomonadales</taxon>
        <taxon>Sulfuricellaceae</taxon>
        <taxon>Sulfuricella</taxon>
    </lineage>
</organism>
<gene>
    <name evidence="3" type="ORF">SCD_n02395</name>
</gene>
<evidence type="ECO:0000259" key="1">
    <source>
        <dbReference type="Pfam" id="PF00535"/>
    </source>
</evidence>
<evidence type="ECO:0000259" key="2">
    <source>
        <dbReference type="Pfam" id="PF13524"/>
    </source>
</evidence>
<sequence length="616" mass="70218">MRIAVLNSWPNLAYSAEREFIARLKRACQHMGWRCIEVITSEDIVQADVDCVLVTHEYSPKLTAVPTIGLLWSPPEFYRDDPLRVRSILSYDGYLAGSDSVRQYLDDLLFSTGKNSPISDWNFLPTAPVTEFIPPNLSNPALFYTGVHWDGSRHSKLMNDLRAKLPVSFYGDPAKWAHYGAAYKGAIPFDGVSIFEKINSEGVVLCLHRDEHLKHDLPSMRIFEAAAAGAVIITEKSNFAQRHFGGSALYVDQDASVAEKVAQISAHFAWICSHQGEALAMASQSHAIFNANFALEKLLAQLPEFLQQVKRANYYEIDNTTNTEARVDVIVRVGGRGLAFIERCLDSLAAQNHINLGLVLVSYREVPGLDGLLEKYANRFTSIKRIASEPTGFRSTALWDGMRAIDGKYFCNLDDDDTLHPNHISSLVALLESDKEHHVAYSGWIQIQDEDGHYYRQANHTGPLGKQIKENRHLFFFDQFKRRRLLQLDNYVGSNAYLARTSLLEERDLVDPKLKVAEDVYLFLLFLRRSDFLFSWRATANWHWRTTSEDNSMMLETCHSECGRRVLLRTQFFYESPDSITMEEVLKPFVSHVYTKLPRVKMLVRHLKKWLRNGSG</sequence>
<name>S6AD62_SULDS</name>
<dbReference type="GO" id="GO:0016758">
    <property type="term" value="F:hexosyltransferase activity"/>
    <property type="evidence" value="ECO:0007669"/>
    <property type="project" value="UniProtKB-ARBA"/>
</dbReference>
<evidence type="ECO:0000313" key="3">
    <source>
        <dbReference type="EMBL" id="BAN36203.1"/>
    </source>
</evidence>
<feature type="domain" description="Spore protein YkvP/CgeB glycosyl transferase-like" evidence="2">
    <location>
        <begin position="156"/>
        <end position="267"/>
    </location>
</feature>
<dbReference type="HOGENOM" id="CLU_408217_0_0_4"/>
<dbReference type="AlphaFoldDB" id="S6AD62"/>
<protein>
    <submittedName>
        <fullName evidence="3">Glycosyl transferase family protein</fullName>
    </submittedName>
</protein>
<dbReference type="PANTHER" id="PTHR22916">
    <property type="entry name" value="GLYCOSYLTRANSFERASE"/>
    <property type="match status" value="1"/>
</dbReference>
<dbReference type="STRING" id="1163617.SCD_n02395"/>
<dbReference type="Gene3D" id="3.90.550.10">
    <property type="entry name" value="Spore Coat Polysaccharide Biosynthesis Protein SpsA, Chain A"/>
    <property type="match status" value="1"/>
</dbReference>
<accession>S6AD62</accession>
<dbReference type="Pfam" id="PF00535">
    <property type="entry name" value="Glycos_transf_2"/>
    <property type="match status" value="1"/>
</dbReference>
<dbReference type="InterPro" id="IPR001173">
    <property type="entry name" value="Glyco_trans_2-like"/>
</dbReference>